<evidence type="ECO:0000256" key="1">
    <source>
        <dbReference type="SAM" id="MobiDB-lite"/>
    </source>
</evidence>
<dbReference type="Gene3D" id="3.30.450.150">
    <property type="entry name" value="Haem-degrading domain"/>
    <property type="match status" value="1"/>
</dbReference>
<accession>A0AA37PFL9</accession>
<organism evidence="2 3">
    <name type="scientific">Colletotrichum spaethianum</name>
    <dbReference type="NCBI Taxonomy" id="700344"/>
    <lineage>
        <taxon>Eukaryota</taxon>
        <taxon>Fungi</taxon>
        <taxon>Dikarya</taxon>
        <taxon>Ascomycota</taxon>
        <taxon>Pezizomycotina</taxon>
        <taxon>Sordariomycetes</taxon>
        <taxon>Hypocreomycetidae</taxon>
        <taxon>Glomerellales</taxon>
        <taxon>Glomerellaceae</taxon>
        <taxon>Colletotrichum</taxon>
        <taxon>Colletotrichum spaethianum species complex</taxon>
    </lineage>
</organism>
<dbReference type="PANTHER" id="PTHR28255">
    <property type="match status" value="1"/>
</dbReference>
<dbReference type="AlphaFoldDB" id="A0AA37PFL9"/>
<name>A0AA37PFL9_9PEZI</name>
<dbReference type="GO" id="GO:0006620">
    <property type="term" value="P:post-translational protein targeting to endoplasmic reticulum membrane"/>
    <property type="evidence" value="ECO:0007669"/>
    <property type="project" value="TreeGrafter"/>
</dbReference>
<keyword evidence="3" id="KW-1185">Reference proteome</keyword>
<dbReference type="InterPro" id="IPR005624">
    <property type="entry name" value="PduO/GlcC-like"/>
</dbReference>
<evidence type="ECO:0000313" key="3">
    <source>
        <dbReference type="Proteomes" id="UP001055115"/>
    </source>
</evidence>
<gene>
    <name evidence="2" type="ORF">ColSpa_11518</name>
</gene>
<dbReference type="Proteomes" id="UP001055115">
    <property type="component" value="Unassembled WGS sequence"/>
</dbReference>
<sequence length="198" mass="21573">MSPKVWSRRNPAGFGLEKSLEAVRSPDTAPVNIPSPSRDVEALKEDGDSFTLSSFTYEDAFELGHLLHARLLPFALKNGKPTVISIALANNQQVLFQTAVGPGTLPDNETWVQRKRNSVLRWGCSTWLLHNKLGGDEQLFASKFGMSTEQAGKYAIHGGGVPIRVKGVEGVVAVVVVSGLKQDEDHGVIVDVIKDNWQ</sequence>
<dbReference type="PANTHER" id="PTHR28255:SF1">
    <property type="entry name" value="UPF0303 PROTEIN YBR137W"/>
    <property type="match status" value="1"/>
</dbReference>
<dbReference type="GO" id="GO:0072380">
    <property type="term" value="C:TRC complex"/>
    <property type="evidence" value="ECO:0007669"/>
    <property type="project" value="TreeGrafter"/>
</dbReference>
<dbReference type="InterPro" id="IPR038084">
    <property type="entry name" value="PduO/GlcC-like_sf"/>
</dbReference>
<proteinExistence type="predicted"/>
<dbReference type="SUPFAM" id="SSF143744">
    <property type="entry name" value="GlcG-like"/>
    <property type="match status" value="1"/>
</dbReference>
<feature type="region of interest" description="Disordered" evidence="1">
    <location>
        <begin position="17"/>
        <end position="38"/>
    </location>
</feature>
<dbReference type="RefSeq" id="XP_049133687.1">
    <property type="nucleotide sequence ID" value="XM_049277730.1"/>
</dbReference>
<dbReference type="GeneID" id="73332320"/>
<dbReference type="InterPro" id="IPR010371">
    <property type="entry name" value="YBR137W-like"/>
</dbReference>
<dbReference type="Pfam" id="PF03928">
    <property type="entry name" value="HbpS-like"/>
    <property type="match status" value="1"/>
</dbReference>
<evidence type="ECO:0000313" key="2">
    <source>
        <dbReference type="EMBL" id="GKT51337.1"/>
    </source>
</evidence>
<protein>
    <submittedName>
        <fullName evidence="2">UPF0311 protein</fullName>
    </submittedName>
</protein>
<comment type="caution">
    <text evidence="2">The sequence shown here is derived from an EMBL/GenBank/DDBJ whole genome shotgun (WGS) entry which is preliminary data.</text>
</comment>
<reference evidence="2 3" key="1">
    <citation type="submission" date="2022-03" db="EMBL/GenBank/DDBJ databases">
        <title>Genome data of Colletotrichum spp.</title>
        <authorList>
            <person name="Utami Y.D."/>
            <person name="Hiruma K."/>
        </authorList>
    </citation>
    <scope>NUCLEOTIDE SEQUENCE [LARGE SCALE GENOMIC DNA]</scope>
    <source>
        <strain evidence="2 3">MAFF 239500</strain>
    </source>
</reference>
<dbReference type="EMBL" id="BQXU01000047">
    <property type="protein sequence ID" value="GKT51337.1"/>
    <property type="molecule type" value="Genomic_DNA"/>
</dbReference>